<feature type="transmembrane region" description="Helical" evidence="1">
    <location>
        <begin position="42"/>
        <end position="59"/>
    </location>
</feature>
<dbReference type="InterPro" id="IPR025646">
    <property type="entry name" value="DUF4350"/>
</dbReference>
<evidence type="ECO:0000313" key="4">
    <source>
        <dbReference type="Proteomes" id="UP000315525"/>
    </source>
</evidence>
<feature type="transmembrane region" description="Helical" evidence="1">
    <location>
        <begin position="233"/>
        <end position="254"/>
    </location>
</feature>
<reference evidence="3 4" key="1">
    <citation type="submission" date="2019-03" db="EMBL/GenBank/DDBJ databases">
        <title>Metabolic potential of uncultured bacteria and archaea associated with petroleum seepage in deep-sea sediments.</title>
        <authorList>
            <person name="Dong X."/>
            <person name="Hubert C."/>
        </authorList>
    </citation>
    <scope>NUCLEOTIDE SEQUENCE [LARGE SCALE GENOMIC DNA]</scope>
    <source>
        <strain evidence="3">E44_bin18</strain>
    </source>
</reference>
<dbReference type="AlphaFoldDB" id="A0A523UMN9"/>
<feature type="transmembrane region" description="Helical" evidence="1">
    <location>
        <begin position="115"/>
        <end position="131"/>
    </location>
</feature>
<feature type="transmembrane region" description="Helical" evidence="1">
    <location>
        <begin position="19"/>
        <end position="36"/>
    </location>
</feature>
<gene>
    <name evidence="3" type="ORF">E3J62_12180</name>
</gene>
<protein>
    <recommendedName>
        <fullName evidence="2">DUF4350 domain-containing protein</fullName>
    </recommendedName>
</protein>
<feature type="transmembrane region" description="Helical" evidence="1">
    <location>
        <begin position="274"/>
        <end position="294"/>
    </location>
</feature>
<dbReference type="Gene3D" id="3.40.50.880">
    <property type="match status" value="1"/>
</dbReference>
<feature type="transmembrane region" description="Helical" evidence="1">
    <location>
        <begin position="68"/>
        <end position="85"/>
    </location>
</feature>
<dbReference type="SUPFAM" id="SSF52317">
    <property type="entry name" value="Class I glutamine amidotransferase-like"/>
    <property type="match status" value="2"/>
</dbReference>
<feature type="domain" description="DUF4350" evidence="2">
    <location>
        <begin position="661"/>
        <end position="800"/>
    </location>
</feature>
<dbReference type="EMBL" id="SOJN01000147">
    <property type="protein sequence ID" value="TET43796.1"/>
    <property type="molecule type" value="Genomic_DNA"/>
</dbReference>
<name>A0A523UMN9_UNCT6</name>
<comment type="caution">
    <text evidence="3">The sequence shown here is derived from an EMBL/GenBank/DDBJ whole genome shotgun (WGS) entry which is preliminary data.</text>
</comment>
<dbReference type="InterPro" id="IPR029062">
    <property type="entry name" value="Class_I_gatase-like"/>
</dbReference>
<proteinExistence type="predicted"/>
<dbReference type="Pfam" id="PF14258">
    <property type="entry name" value="DUF4350"/>
    <property type="match status" value="1"/>
</dbReference>
<feature type="transmembrane region" description="Helical" evidence="1">
    <location>
        <begin position="556"/>
        <end position="575"/>
    </location>
</feature>
<feature type="transmembrane region" description="Helical" evidence="1">
    <location>
        <begin position="193"/>
        <end position="212"/>
    </location>
</feature>
<evidence type="ECO:0000259" key="2">
    <source>
        <dbReference type="Pfam" id="PF14258"/>
    </source>
</evidence>
<evidence type="ECO:0000256" key="1">
    <source>
        <dbReference type="SAM" id="Phobius"/>
    </source>
</evidence>
<evidence type="ECO:0000313" key="3">
    <source>
        <dbReference type="EMBL" id="TET43796.1"/>
    </source>
</evidence>
<feature type="transmembrane region" description="Helical" evidence="1">
    <location>
        <begin position="168"/>
        <end position="187"/>
    </location>
</feature>
<sequence length="809" mass="88796">MTENSLAHGRSSTHLFQKVALLILATAFLSEIAGFLTHQLNLALGAVLLLWLAITYLPLRKVALRSHRLWLGLAILISAFASLRVQPGLRPLLVSLFLLGLYQVLSSGDETARELKGMAVGTFSFGLFLIFEKHSPIVWSAIQSFSVWFSRVIGAAGGRQLSISASFTGVYITLLFLSVSVALFFSSRRKKPVSLVLLVVAFLVANGIAIALGHPLAHAMATVVRDSAEGVSAYNRILMSAPLLALCLGLIPLYVFTRIMHPTIEPSPGKVRPVFGGVGLSALLVSILILVLVAPARDTGQARIAFYREGYFNWMRPIHGEYGSRSSGMFGNLPVFAEALGFESITIDSINGSILTGVTVLFMINIDHELPAHSYEEIREFVERGGSLVMLGDHTFFKDERKNWLNAVLRPFKIKYNFDSGDYFVGGWLHSYSYPASPLTVGMSDEQNDVGSVVGASLRISYPAVPVIIGRYGFSDEGNPDDEDGGYLGNLEYDPGERLGDVILAAAQNYGKGKVLIFGDTSGFVNPLMIDTYPFVNRVLTWLASDARIPAHGPRLTLSIVFLSLFILLTSVSGFSALRFLLMPILAIVPIILSQALFAGRVETPIRGDFALVDDSHYGRYPVEFWKPHGHMGLHLNLMRKGYLSFGMRDFDTHFLNSSRLLVLIAPSKAFTSGEITALDEYVRNGGNLLMAVGYEEKGASTSLLRHFGFDIENTPLGSFYTDVPGTDLFVYFREAWPISYSGEDVEVIAGHGEYPAVVLKNHGEGRIVVFGDSGFFYNINLETEDEPLTANIEFLSWLLDQLNTPEES</sequence>
<keyword evidence="1" id="KW-1133">Transmembrane helix</keyword>
<keyword evidence="1" id="KW-0812">Transmembrane</keyword>
<accession>A0A523UMN9</accession>
<organism evidence="3 4">
    <name type="scientific">candidate division TA06 bacterium</name>
    <dbReference type="NCBI Taxonomy" id="2250710"/>
    <lineage>
        <taxon>Bacteria</taxon>
        <taxon>Bacteria division TA06</taxon>
    </lineage>
</organism>
<keyword evidence="1" id="KW-0472">Membrane</keyword>
<dbReference type="Proteomes" id="UP000315525">
    <property type="component" value="Unassembled WGS sequence"/>
</dbReference>